<dbReference type="InterPro" id="IPR029039">
    <property type="entry name" value="Flavoprotein-like_sf"/>
</dbReference>
<evidence type="ECO:0000256" key="3">
    <source>
        <dbReference type="ARBA" id="ARBA00022643"/>
    </source>
</evidence>
<dbReference type="Gene3D" id="3.40.50.360">
    <property type="match status" value="1"/>
</dbReference>
<dbReference type="InterPro" id="IPR008254">
    <property type="entry name" value="Flavodoxin/NO_synth"/>
</dbReference>
<dbReference type="EMBL" id="JAHSQO010000003">
    <property type="protein sequence ID" value="MBY8917341.1"/>
    <property type="molecule type" value="Genomic_DNA"/>
</dbReference>
<evidence type="ECO:0000313" key="5">
    <source>
        <dbReference type="EMBL" id="MBY8917341.1"/>
    </source>
</evidence>
<gene>
    <name evidence="5" type="ORF">KVG22_12130</name>
</gene>
<reference evidence="5 6" key="1">
    <citation type="submission" date="2021-06" db="EMBL/GenBank/DDBJ databases">
        <title>Nitratireductor porphyridii sp. nov., isolated from a small marine red alga, Porphyridium purpureum in South Korea.</title>
        <authorList>
            <person name="Kim K.H."/>
            <person name="Kristyanto S."/>
            <person name="Jeon C.O."/>
        </authorList>
    </citation>
    <scope>NUCLEOTIDE SEQUENCE [LARGE SCALE GENOMIC DNA]</scope>
    <source>
        <strain evidence="5 6">R6</strain>
    </source>
</reference>
<comment type="cofactor">
    <cofactor evidence="1">
        <name>FMN</name>
        <dbReference type="ChEBI" id="CHEBI:58210"/>
    </cofactor>
</comment>
<sequence length="221" mass="23071">MYTAGTAGEARPVKVTARPRAAVIAIVYHSGYGHTARQAQAVRAGVDDVHGAEALLLTTDEAQQRWEDLCAVQAIIFGAPTYVGAGSASFKAFQEASSNAIMAQGYLWKDKIAAGFTNSGSRSGDKLSTLLQMALFAAQHGMHWVSLDLPPANCSSTGSETDLNRLGFWLGAAAQSNVDQGPDLAPPESDLATARHLGRRVATTTLQFALGREAAPAATGG</sequence>
<dbReference type="PROSITE" id="PS00201">
    <property type="entry name" value="FLAVODOXIN"/>
    <property type="match status" value="1"/>
</dbReference>
<dbReference type="SUPFAM" id="SSF52218">
    <property type="entry name" value="Flavoproteins"/>
    <property type="match status" value="1"/>
</dbReference>
<evidence type="ECO:0000256" key="1">
    <source>
        <dbReference type="ARBA" id="ARBA00001917"/>
    </source>
</evidence>
<evidence type="ECO:0000256" key="2">
    <source>
        <dbReference type="ARBA" id="ARBA00022630"/>
    </source>
</evidence>
<protein>
    <submittedName>
        <fullName evidence="5">Flavodoxin family protein</fullName>
    </submittedName>
</protein>
<proteinExistence type="predicted"/>
<evidence type="ECO:0000313" key="6">
    <source>
        <dbReference type="Proteomes" id="UP000777661"/>
    </source>
</evidence>
<keyword evidence="6" id="KW-1185">Reference proteome</keyword>
<dbReference type="InterPro" id="IPR001226">
    <property type="entry name" value="Flavodoxin_CS"/>
</dbReference>
<dbReference type="InterPro" id="IPR005025">
    <property type="entry name" value="FMN_Rdtase-like_dom"/>
</dbReference>
<dbReference type="PROSITE" id="PS50902">
    <property type="entry name" value="FLAVODOXIN_LIKE"/>
    <property type="match status" value="1"/>
</dbReference>
<comment type="caution">
    <text evidence="5">The sequence shown here is derived from an EMBL/GenBank/DDBJ whole genome shotgun (WGS) entry which is preliminary data.</text>
</comment>
<dbReference type="PANTHER" id="PTHR30546:SF23">
    <property type="entry name" value="FLAVOPROTEIN-LIKE PROTEIN YCP4-RELATED"/>
    <property type="match status" value="1"/>
</dbReference>
<dbReference type="RefSeq" id="WP_141686051.1">
    <property type="nucleotide sequence ID" value="NZ_CBDDTB010000001.1"/>
</dbReference>
<keyword evidence="2" id="KW-0285">Flavoprotein</keyword>
<keyword evidence="3" id="KW-0288">FMN</keyword>
<evidence type="ECO:0000259" key="4">
    <source>
        <dbReference type="PROSITE" id="PS50902"/>
    </source>
</evidence>
<dbReference type="Proteomes" id="UP000777661">
    <property type="component" value="Unassembled WGS sequence"/>
</dbReference>
<accession>A0ABS7R8T2</accession>
<dbReference type="Pfam" id="PF03358">
    <property type="entry name" value="FMN_red"/>
    <property type="match status" value="1"/>
</dbReference>
<feature type="domain" description="Flavodoxin-like" evidence="4">
    <location>
        <begin position="24"/>
        <end position="174"/>
    </location>
</feature>
<organism evidence="5 6">
    <name type="scientific">Nitratireductor rhodophyticola</name>
    <dbReference type="NCBI Taxonomy" id="2854036"/>
    <lineage>
        <taxon>Bacteria</taxon>
        <taxon>Pseudomonadati</taxon>
        <taxon>Pseudomonadota</taxon>
        <taxon>Alphaproteobacteria</taxon>
        <taxon>Hyphomicrobiales</taxon>
        <taxon>Phyllobacteriaceae</taxon>
        <taxon>Nitratireductor</taxon>
    </lineage>
</organism>
<dbReference type="PANTHER" id="PTHR30546">
    <property type="entry name" value="FLAVODOXIN-RELATED PROTEIN WRBA-RELATED"/>
    <property type="match status" value="1"/>
</dbReference>
<name>A0ABS7R8T2_9HYPH</name>